<reference evidence="2" key="3">
    <citation type="submission" date="2015-06" db="UniProtKB">
        <authorList>
            <consortium name="EnsemblPlants"/>
        </authorList>
    </citation>
    <scope>IDENTIFICATION</scope>
    <source>
        <strain evidence="2">cv. Jemalong A17</strain>
    </source>
</reference>
<keyword evidence="3" id="KW-1185">Reference proteome</keyword>
<reference evidence="1 3" key="1">
    <citation type="journal article" date="2011" name="Nature">
        <title>The Medicago genome provides insight into the evolution of rhizobial symbioses.</title>
        <authorList>
            <person name="Young N.D."/>
            <person name="Debelle F."/>
            <person name="Oldroyd G.E."/>
            <person name="Geurts R."/>
            <person name="Cannon S.B."/>
            <person name="Udvardi M.K."/>
            <person name="Benedito V.A."/>
            <person name="Mayer K.F."/>
            <person name="Gouzy J."/>
            <person name="Schoof H."/>
            <person name="Van de Peer Y."/>
            <person name="Proost S."/>
            <person name="Cook D.R."/>
            <person name="Meyers B.C."/>
            <person name="Spannagl M."/>
            <person name="Cheung F."/>
            <person name="De Mita S."/>
            <person name="Krishnakumar V."/>
            <person name="Gundlach H."/>
            <person name="Zhou S."/>
            <person name="Mudge J."/>
            <person name="Bharti A.K."/>
            <person name="Murray J.D."/>
            <person name="Naoumkina M.A."/>
            <person name="Rosen B."/>
            <person name="Silverstein K.A."/>
            <person name="Tang H."/>
            <person name="Rombauts S."/>
            <person name="Zhao P.X."/>
            <person name="Zhou P."/>
            <person name="Barbe V."/>
            <person name="Bardou P."/>
            <person name="Bechner M."/>
            <person name="Bellec A."/>
            <person name="Berger A."/>
            <person name="Berges H."/>
            <person name="Bidwell S."/>
            <person name="Bisseling T."/>
            <person name="Choisne N."/>
            <person name="Couloux A."/>
            <person name="Denny R."/>
            <person name="Deshpande S."/>
            <person name="Dai X."/>
            <person name="Doyle J.J."/>
            <person name="Dudez A.M."/>
            <person name="Farmer A.D."/>
            <person name="Fouteau S."/>
            <person name="Franken C."/>
            <person name="Gibelin C."/>
            <person name="Gish J."/>
            <person name="Goldstein S."/>
            <person name="Gonzalez A.J."/>
            <person name="Green P.J."/>
            <person name="Hallab A."/>
            <person name="Hartog M."/>
            <person name="Hua A."/>
            <person name="Humphray S.J."/>
            <person name="Jeong D.H."/>
            <person name="Jing Y."/>
            <person name="Jocker A."/>
            <person name="Kenton S.M."/>
            <person name="Kim D.J."/>
            <person name="Klee K."/>
            <person name="Lai H."/>
            <person name="Lang C."/>
            <person name="Lin S."/>
            <person name="Macmil S.L."/>
            <person name="Magdelenat G."/>
            <person name="Matthews L."/>
            <person name="McCorrison J."/>
            <person name="Monaghan E.L."/>
            <person name="Mun J.H."/>
            <person name="Najar F.Z."/>
            <person name="Nicholson C."/>
            <person name="Noirot C."/>
            <person name="O'Bleness M."/>
            <person name="Paule C.R."/>
            <person name="Poulain J."/>
            <person name="Prion F."/>
            <person name="Qin B."/>
            <person name="Qu C."/>
            <person name="Retzel E.F."/>
            <person name="Riddle C."/>
            <person name="Sallet E."/>
            <person name="Samain S."/>
            <person name="Samson N."/>
            <person name="Sanders I."/>
            <person name="Saurat O."/>
            <person name="Scarpelli C."/>
            <person name="Schiex T."/>
            <person name="Segurens B."/>
            <person name="Severin A.J."/>
            <person name="Sherrier D.J."/>
            <person name="Shi R."/>
            <person name="Sims S."/>
            <person name="Singer S.R."/>
            <person name="Sinharoy S."/>
            <person name="Sterck L."/>
            <person name="Viollet A."/>
            <person name="Wang B.B."/>
            <person name="Wang K."/>
            <person name="Wang M."/>
            <person name="Wang X."/>
            <person name="Warfsmann J."/>
            <person name="Weissenbach J."/>
            <person name="White D.D."/>
            <person name="White J.D."/>
            <person name="Wiley G.B."/>
            <person name="Wincker P."/>
            <person name="Xing Y."/>
            <person name="Yang L."/>
            <person name="Yao Z."/>
            <person name="Ying F."/>
            <person name="Zhai J."/>
            <person name="Zhou L."/>
            <person name="Zuber A."/>
            <person name="Denarie J."/>
            <person name="Dixon R.A."/>
            <person name="May G.D."/>
            <person name="Schwartz D.C."/>
            <person name="Rogers J."/>
            <person name="Quetier F."/>
            <person name="Town C.D."/>
            <person name="Roe B.A."/>
        </authorList>
    </citation>
    <scope>NUCLEOTIDE SEQUENCE [LARGE SCALE GENOMIC DNA]</scope>
    <source>
        <strain evidence="1">A17</strain>
        <strain evidence="2 3">cv. Jemalong A17</strain>
    </source>
</reference>
<protein>
    <submittedName>
        <fullName evidence="1 2">Uncharacterized protein</fullName>
    </submittedName>
</protein>
<organism evidence="1 3">
    <name type="scientific">Medicago truncatula</name>
    <name type="common">Barrel medic</name>
    <name type="synonym">Medicago tribuloides</name>
    <dbReference type="NCBI Taxonomy" id="3880"/>
    <lineage>
        <taxon>Eukaryota</taxon>
        <taxon>Viridiplantae</taxon>
        <taxon>Streptophyta</taxon>
        <taxon>Embryophyta</taxon>
        <taxon>Tracheophyta</taxon>
        <taxon>Spermatophyta</taxon>
        <taxon>Magnoliopsida</taxon>
        <taxon>eudicotyledons</taxon>
        <taxon>Gunneridae</taxon>
        <taxon>Pentapetalae</taxon>
        <taxon>rosids</taxon>
        <taxon>fabids</taxon>
        <taxon>Fabales</taxon>
        <taxon>Fabaceae</taxon>
        <taxon>Papilionoideae</taxon>
        <taxon>50 kb inversion clade</taxon>
        <taxon>NPAAA clade</taxon>
        <taxon>Hologalegina</taxon>
        <taxon>IRL clade</taxon>
        <taxon>Trifolieae</taxon>
        <taxon>Medicago</taxon>
    </lineage>
</organism>
<dbReference type="AlphaFoldDB" id="A0A072TIL4"/>
<sequence>MKSTITHIIANVSRVGNLTKLATGSAIRDFTVLKSYGSPPPQILHWITCNNDGAALGTIGQAACAGIFRNRNEESLGCFAVNLGIENAFYAELMGVIFVVECAIQKRWTHI</sequence>
<proteinExistence type="predicted"/>
<gene>
    <name evidence="1" type="ORF">MTR_0029s0040</name>
</gene>
<dbReference type="EnsemblPlants" id="KEH17247">
    <property type="protein sequence ID" value="KEH17247"/>
    <property type="gene ID" value="MTR_0029s0040"/>
</dbReference>
<dbReference type="HOGENOM" id="CLU_2162209_0_0_1"/>
<dbReference type="InterPro" id="IPR044730">
    <property type="entry name" value="RNase_H-like_dom_plant"/>
</dbReference>
<evidence type="ECO:0000313" key="2">
    <source>
        <dbReference type="EnsemblPlants" id="KEH17247"/>
    </source>
</evidence>
<dbReference type="CDD" id="cd06222">
    <property type="entry name" value="RNase_H_like"/>
    <property type="match status" value="1"/>
</dbReference>
<dbReference type="Proteomes" id="UP000002051">
    <property type="component" value="Unassembled WGS sequence"/>
</dbReference>
<reference evidence="1 3" key="2">
    <citation type="journal article" date="2014" name="BMC Genomics">
        <title>An improved genome release (version Mt4.0) for the model legume Medicago truncatula.</title>
        <authorList>
            <person name="Tang H."/>
            <person name="Krishnakumar V."/>
            <person name="Bidwell S."/>
            <person name="Rosen B."/>
            <person name="Chan A."/>
            <person name="Zhou S."/>
            <person name="Gentzbittel L."/>
            <person name="Childs K.L."/>
            <person name="Yandell M."/>
            <person name="Gundlach H."/>
            <person name="Mayer K.F."/>
            <person name="Schwartz D.C."/>
            <person name="Town C.D."/>
        </authorList>
    </citation>
    <scope>GENOME REANNOTATION</scope>
    <source>
        <strain evidence="1">A17</strain>
        <strain evidence="2 3">cv. Jemalong A17</strain>
    </source>
</reference>
<name>A0A072TIL4_MEDTR</name>
<evidence type="ECO:0000313" key="3">
    <source>
        <dbReference type="Proteomes" id="UP000002051"/>
    </source>
</evidence>
<evidence type="ECO:0000313" key="1">
    <source>
        <dbReference type="EMBL" id="KEH17247.1"/>
    </source>
</evidence>
<accession>A0A072TIL4</accession>
<dbReference type="EMBL" id="KL402754">
    <property type="protein sequence ID" value="KEH17247.1"/>
    <property type="molecule type" value="Genomic_DNA"/>
</dbReference>